<protein>
    <submittedName>
        <fullName evidence="2">Uncharacterized protein</fullName>
    </submittedName>
</protein>
<feature type="compositionally biased region" description="Polar residues" evidence="1">
    <location>
        <begin position="40"/>
        <end position="65"/>
    </location>
</feature>
<feature type="region of interest" description="Disordered" evidence="1">
    <location>
        <begin position="1"/>
        <end position="22"/>
    </location>
</feature>
<proteinExistence type="predicted"/>
<feature type="compositionally biased region" description="Basic and acidic residues" evidence="1">
    <location>
        <begin position="1"/>
        <end position="13"/>
    </location>
</feature>
<dbReference type="EMBL" id="MCFG01000037">
    <property type="protein sequence ID" value="ORX85323.1"/>
    <property type="molecule type" value="Genomic_DNA"/>
</dbReference>
<evidence type="ECO:0000313" key="3">
    <source>
        <dbReference type="Proteomes" id="UP000193944"/>
    </source>
</evidence>
<reference evidence="2 3" key="2">
    <citation type="submission" date="2016-08" db="EMBL/GenBank/DDBJ databases">
        <title>Pervasive Adenine N6-methylation of Active Genes in Fungi.</title>
        <authorList>
            <consortium name="DOE Joint Genome Institute"/>
            <person name="Mondo S.J."/>
            <person name="Dannebaum R.O."/>
            <person name="Kuo R.C."/>
            <person name="Labutti K."/>
            <person name="Haridas S."/>
            <person name="Kuo A."/>
            <person name="Salamov A."/>
            <person name="Ahrendt S.R."/>
            <person name="Lipzen A."/>
            <person name="Sullivan W."/>
            <person name="Andreopoulos W.B."/>
            <person name="Clum A."/>
            <person name="Lindquist E."/>
            <person name="Daum C."/>
            <person name="Ramamoorthy G.K."/>
            <person name="Gryganskyi A."/>
            <person name="Culley D."/>
            <person name="Magnuson J.K."/>
            <person name="James T.Y."/>
            <person name="O'Malley M.A."/>
            <person name="Stajich J.E."/>
            <person name="Spatafora J.W."/>
            <person name="Visel A."/>
            <person name="Grigoriev I.V."/>
        </authorList>
    </citation>
    <scope>NUCLEOTIDE SEQUENCE [LARGE SCALE GENOMIC DNA]</scope>
    <source>
        <strain evidence="2 3">S4</strain>
    </source>
</reference>
<sequence length="266" mass="30590">MGDNVKNNDKDDIVSLSDSDSSYVIEEEIVEYEITESEEQLSGKNKNGSKSNLINQTETSNKNLQSNNKVVNIDNDKDNSSESSNNNINSGKEIKSKNEQSKEEENISNSFKNVSDSMENIKIKLSSNNLDKLDSYGKLNFNKTENEFIKDIQRMRYVVNRINETHNSLKKALHDMKGNPFSIPDDEPYYELASECSTEDVADVNVDYCEDDMFNIDEADVFERYIEFIDEENKDKFTEHYEKLYNVNELFKKTIFSSAIPESSDC</sequence>
<name>A0A1Y1XHV8_9FUNG</name>
<reference evidence="2 3" key="1">
    <citation type="submission" date="2016-08" db="EMBL/GenBank/DDBJ databases">
        <title>A Parts List for Fungal Cellulosomes Revealed by Comparative Genomics.</title>
        <authorList>
            <consortium name="DOE Joint Genome Institute"/>
            <person name="Haitjema C.H."/>
            <person name="Gilmore S.P."/>
            <person name="Henske J.K."/>
            <person name="Solomon K.V."/>
            <person name="De Groot R."/>
            <person name="Kuo A."/>
            <person name="Mondo S.J."/>
            <person name="Salamov A.A."/>
            <person name="Labutti K."/>
            <person name="Zhao Z."/>
            <person name="Chiniquy J."/>
            <person name="Barry K."/>
            <person name="Brewer H.M."/>
            <person name="Purvine S.O."/>
            <person name="Wright A.T."/>
            <person name="Boxma B."/>
            <person name="Van Alen T."/>
            <person name="Hackstein J.H."/>
            <person name="Baker S.E."/>
            <person name="Grigoriev I.V."/>
            <person name="O'Malley M.A."/>
        </authorList>
    </citation>
    <scope>NUCLEOTIDE SEQUENCE [LARGE SCALE GENOMIC DNA]</scope>
    <source>
        <strain evidence="2 3">S4</strain>
    </source>
</reference>
<keyword evidence="3" id="KW-1185">Reference proteome</keyword>
<feature type="compositionally biased region" description="Low complexity" evidence="1">
    <location>
        <begin position="81"/>
        <end position="91"/>
    </location>
</feature>
<organism evidence="2 3">
    <name type="scientific">Anaeromyces robustus</name>
    <dbReference type="NCBI Taxonomy" id="1754192"/>
    <lineage>
        <taxon>Eukaryota</taxon>
        <taxon>Fungi</taxon>
        <taxon>Fungi incertae sedis</taxon>
        <taxon>Chytridiomycota</taxon>
        <taxon>Chytridiomycota incertae sedis</taxon>
        <taxon>Neocallimastigomycetes</taxon>
        <taxon>Neocallimastigales</taxon>
        <taxon>Neocallimastigaceae</taxon>
        <taxon>Anaeromyces</taxon>
    </lineage>
</organism>
<gene>
    <name evidence="2" type="ORF">BCR32DRAFT_265722</name>
</gene>
<feature type="compositionally biased region" description="Basic and acidic residues" evidence="1">
    <location>
        <begin position="92"/>
        <end position="105"/>
    </location>
</feature>
<feature type="region of interest" description="Disordered" evidence="1">
    <location>
        <begin position="35"/>
        <end position="111"/>
    </location>
</feature>
<accession>A0A1Y1XHV8</accession>
<dbReference type="Proteomes" id="UP000193944">
    <property type="component" value="Unassembled WGS sequence"/>
</dbReference>
<dbReference type="OrthoDB" id="2152850at2759"/>
<comment type="caution">
    <text evidence="2">The sequence shown here is derived from an EMBL/GenBank/DDBJ whole genome shotgun (WGS) entry which is preliminary data.</text>
</comment>
<dbReference type="AlphaFoldDB" id="A0A1Y1XHV8"/>
<evidence type="ECO:0000313" key="2">
    <source>
        <dbReference type="EMBL" id="ORX85323.1"/>
    </source>
</evidence>
<evidence type="ECO:0000256" key="1">
    <source>
        <dbReference type="SAM" id="MobiDB-lite"/>
    </source>
</evidence>